<comment type="similarity">
    <text evidence="1">Belongs to the UPF0213 family.</text>
</comment>
<dbReference type="InterPro" id="IPR000305">
    <property type="entry name" value="GIY-YIG_endonuc"/>
</dbReference>
<dbReference type="Gene3D" id="3.40.1440.10">
    <property type="entry name" value="GIY-YIG endonuclease"/>
    <property type="match status" value="1"/>
</dbReference>
<reference evidence="3 4" key="1">
    <citation type="journal article" date="2016" name="Nat. Commun.">
        <title>Thousands of microbial genomes shed light on interconnected biogeochemical processes in an aquifer system.</title>
        <authorList>
            <person name="Anantharaman K."/>
            <person name="Brown C.T."/>
            <person name="Hug L.A."/>
            <person name="Sharon I."/>
            <person name="Castelle C.J."/>
            <person name="Probst A.J."/>
            <person name="Thomas B.C."/>
            <person name="Singh A."/>
            <person name="Wilkins M.J."/>
            <person name="Karaoz U."/>
            <person name="Brodie E.L."/>
            <person name="Williams K.H."/>
            <person name="Hubbard S.S."/>
            <person name="Banfield J.F."/>
        </authorList>
    </citation>
    <scope>NUCLEOTIDE SEQUENCE [LARGE SCALE GENOMIC DNA]</scope>
</reference>
<dbReference type="SUPFAM" id="SSF82771">
    <property type="entry name" value="GIY-YIG endonuclease"/>
    <property type="match status" value="1"/>
</dbReference>
<feature type="domain" description="GIY-YIG" evidence="2">
    <location>
        <begin position="2"/>
        <end position="78"/>
    </location>
</feature>
<evidence type="ECO:0000256" key="1">
    <source>
        <dbReference type="ARBA" id="ARBA00007435"/>
    </source>
</evidence>
<organism evidence="3 4">
    <name type="scientific">Candidatus Ryanbacteria bacterium RIFCSPHIGHO2_01_FULL_45_22</name>
    <dbReference type="NCBI Taxonomy" id="1802114"/>
    <lineage>
        <taxon>Bacteria</taxon>
        <taxon>Candidatus Ryaniibacteriota</taxon>
    </lineage>
</organism>
<dbReference type="Pfam" id="PF01541">
    <property type="entry name" value="GIY-YIG"/>
    <property type="match status" value="1"/>
</dbReference>
<accession>A0A1G2G3T2</accession>
<dbReference type="Proteomes" id="UP000177480">
    <property type="component" value="Unassembled WGS sequence"/>
</dbReference>
<dbReference type="CDD" id="cd10448">
    <property type="entry name" value="GIY-YIG_unchar_3"/>
    <property type="match status" value="1"/>
</dbReference>
<evidence type="ECO:0000313" key="4">
    <source>
        <dbReference type="Proteomes" id="UP000177480"/>
    </source>
</evidence>
<name>A0A1G2G3T2_9BACT</name>
<dbReference type="InterPro" id="IPR035901">
    <property type="entry name" value="GIY-YIG_endonuc_sf"/>
</dbReference>
<dbReference type="PROSITE" id="PS50164">
    <property type="entry name" value="GIY_YIG"/>
    <property type="match status" value="1"/>
</dbReference>
<dbReference type="PANTHER" id="PTHR34477:SF5">
    <property type="entry name" value="BSL5627 PROTEIN"/>
    <property type="match status" value="1"/>
</dbReference>
<comment type="caution">
    <text evidence="3">The sequence shown here is derived from an EMBL/GenBank/DDBJ whole genome shotgun (WGS) entry which is preliminary data.</text>
</comment>
<dbReference type="InterPro" id="IPR050190">
    <property type="entry name" value="UPF0213_domain"/>
</dbReference>
<evidence type="ECO:0000259" key="2">
    <source>
        <dbReference type="PROSITE" id="PS50164"/>
    </source>
</evidence>
<gene>
    <name evidence="3" type="ORF">A2719_04330</name>
</gene>
<proteinExistence type="inferred from homology"/>
<dbReference type="AlphaFoldDB" id="A0A1G2G3T2"/>
<protein>
    <recommendedName>
        <fullName evidence="2">GIY-YIG domain-containing protein</fullName>
    </recommendedName>
</protein>
<evidence type="ECO:0000313" key="3">
    <source>
        <dbReference type="EMBL" id="OGZ44610.1"/>
    </source>
</evidence>
<sequence>MNTYYVYILASNRNGTLYVGVTNDLIRRVDEHKRGKIGGFTKKYAINNLVYFEETSDILSALAREKVLKRWKRVWKIELIGKSNPEWKDLYQTLL</sequence>
<dbReference type="PANTHER" id="PTHR34477">
    <property type="entry name" value="UPF0213 PROTEIN YHBQ"/>
    <property type="match status" value="1"/>
</dbReference>
<dbReference type="EMBL" id="MHNK01000001">
    <property type="protein sequence ID" value="OGZ44610.1"/>
    <property type="molecule type" value="Genomic_DNA"/>
</dbReference>